<name>A0A395NB18_TRIAR</name>
<reference evidence="1 2" key="1">
    <citation type="journal article" date="2018" name="PLoS Pathog.">
        <title>Evolution of structural diversity of trichothecenes, a family of toxins produced by plant pathogenic and entomopathogenic fungi.</title>
        <authorList>
            <person name="Proctor R.H."/>
            <person name="McCormick S.P."/>
            <person name="Kim H.S."/>
            <person name="Cardoza R.E."/>
            <person name="Stanley A.M."/>
            <person name="Lindo L."/>
            <person name="Kelly A."/>
            <person name="Brown D.W."/>
            <person name="Lee T."/>
            <person name="Vaughan M.M."/>
            <person name="Alexander N.J."/>
            <person name="Busman M."/>
            <person name="Gutierrez S."/>
        </authorList>
    </citation>
    <scope>NUCLEOTIDE SEQUENCE [LARGE SCALE GENOMIC DNA]</scope>
    <source>
        <strain evidence="1 2">IBT 40837</strain>
    </source>
</reference>
<protein>
    <submittedName>
        <fullName evidence="1">Uncharacterized protein</fullName>
    </submittedName>
</protein>
<evidence type="ECO:0000313" key="1">
    <source>
        <dbReference type="EMBL" id="RFU73027.1"/>
    </source>
</evidence>
<dbReference type="OrthoDB" id="5243188at2759"/>
<dbReference type="EMBL" id="PXOA01000718">
    <property type="protein sequence ID" value="RFU73027.1"/>
    <property type="molecule type" value="Genomic_DNA"/>
</dbReference>
<accession>A0A395NB18</accession>
<gene>
    <name evidence="1" type="ORF">TARUN_9229</name>
</gene>
<evidence type="ECO:0000313" key="2">
    <source>
        <dbReference type="Proteomes" id="UP000266272"/>
    </source>
</evidence>
<dbReference type="AlphaFoldDB" id="A0A395NB18"/>
<keyword evidence="2" id="KW-1185">Reference proteome</keyword>
<dbReference type="Proteomes" id="UP000266272">
    <property type="component" value="Unassembled WGS sequence"/>
</dbReference>
<feature type="non-terminal residue" evidence="1">
    <location>
        <position position="1"/>
    </location>
</feature>
<sequence length="138" mass="15161">YYAETAPGLRQLGLMINAIFKLDAMDSIAYALAADINYLINGEPSCLLADFKEVEDQYKDRKLANLTHYPLGFNPRHGNFTSSLPPDFIDNVLRTAYSNIKKTVRFNPQDLLASQAIATTSLALPAAGPGITVAERKI</sequence>
<organism evidence="1 2">
    <name type="scientific">Trichoderma arundinaceum</name>
    <dbReference type="NCBI Taxonomy" id="490622"/>
    <lineage>
        <taxon>Eukaryota</taxon>
        <taxon>Fungi</taxon>
        <taxon>Dikarya</taxon>
        <taxon>Ascomycota</taxon>
        <taxon>Pezizomycotina</taxon>
        <taxon>Sordariomycetes</taxon>
        <taxon>Hypocreomycetidae</taxon>
        <taxon>Hypocreales</taxon>
        <taxon>Hypocreaceae</taxon>
        <taxon>Trichoderma</taxon>
    </lineage>
</organism>
<comment type="caution">
    <text evidence="1">The sequence shown here is derived from an EMBL/GenBank/DDBJ whole genome shotgun (WGS) entry which is preliminary data.</text>
</comment>
<proteinExistence type="predicted"/>